<proteinExistence type="inferred from homology"/>
<organism evidence="3 4">
    <name type="scientific">Mycobacterium malmoense</name>
    <dbReference type="NCBI Taxonomy" id="1780"/>
    <lineage>
        <taxon>Bacteria</taxon>
        <taxon>Bacillati</taxon>
        <taxon>Actinomycetota</taxon>
        <taxon>Actinomycetes</taxon>
        <taxon>Mycobacteriales</taxon>
        <taxon>Mycobacteriaceae</taxon>
        <taxon>Mycobacterium</taxon>
    </lineage>
</organism>
<accession>A0ABX3SM49</accession>
<feature type="non-terminal residue" evidence="3">
    <location>
        <position position="388"/>
    </location>
</feature>
<comment type="caution">
    <text evidence="3">The sequence shown here is derived from an EMBL/GenBank/DDBJ whole genome shotgun (WGS) entry which is preliminary data.</text>
</comment>
<protein>
    <recommendedName>
        <fullName evidence="2">PPE domain-containing protein</fullName>
    </recommendedName>
</protein>
<feature type="domain" description="PPE" evidence="2">
    <location>
        <begin position="1"/>
        <end position="163"/>
    </location>
</feature>
<dbReference type="Proteomes" id="UP000243140">
    <property type="component" value="Unassembled WGS sequence"/>
</dbReference>
<dbReference type="Gene3D" id="1.20.1260.20">
    <property type="entry name" value="PPE superfamily"/>
    <property type="match status" value="1"/>
</dbReference>
<dbReference type="PANTHER" id="PTHR46766">
    <property type="entry name" value="GLUTAMINE-RICH PROTEIN 2"/>
    <property type="match status" value="1"/>
</dbReference>
<comment type="similarity">
    <text evidence="1">Belongs to the mycobacterial PPE family.</text>
</comment>
<keyword evidence="4" id="KW-1185">Reference proteome</keyword>
<dbReference type="InterPro" id="IPR038332">
    <property type="entry name" value="PPE_sf"/>
</dbReference>
<reference evidence="3 4" key="1">
    <citation type="submission" date="2017-02" db="EMBL/GenBank/DDBJ databases">
        <title>The new phylogeny of genus Mycobacterium.</title>
        <authorList>
            <person name="Tortoli E."/>
            <person name="Trovato A."/>
            <person name="Cirillo D.M."/>
        </authorList>
    </citation>
    <scope>NUCLEOTIDE SEQUENCE [LARGE SCALE GENOMIC DNA]</scope>
    <source>
        <strain evidence="3 4">IP1130001</strain>
    </source>
</reference>
<gene>
    <name evidence="3" type="ORF">BST29_21720</name>
</gene>
<name>A0ABX3SM49_MYCMA</name>
<evidence type="ECO:0000313" key="4">
    <source>
        <dbReference type="Proteomes" id="UP000243140"/>
    </source>
</evidence>
<dbReference type="Pfam" id="PF00823">
    <property type="entry name" value="PPE"/>
    <property type="match status" value="1"/>
</dbReference>
<dbReference type="InterPro" id="IPR000030">
    <property type="entry name" value="PPE_dom"/>
</dbReference>
<sequence>MWMAAPPEVHSALLSSGPGPGALLAAAAAWNSLSAEYAETAEELTALLGAVQAGGWDGPTAETYVAAHVPYLAWLTQASVDSAAMAARHETAATAYTGALAAMPTLAELAANHATHAALIATNFFGINAIPIALNEADYVRMWIQAATVMGTYHGVATAAVATSPHITPAPQIVKANAPAATSAESLPPDQESQIEQWLQQIGYTDFYNNFLQPLIDALLNDPYLQSIFSGFDPWLPELGNPLVFLNPFNIAFALGYPMDVGSYVAYLSETFAFIGADLAAAFASGNPATIGLTLMFTSVEAIGTIITDTIALLKTLLEQAVALIPAFLPLLTVPLAPLAVTPLGSLAGLAGLAGLYGIPVASIAPTPALAALAPTPTPTPTPAPAPT</sequence>
<evidence type="ECO:0000256" key="1">
    <source>
        <dbReference type="ARBA" id="ARBA00010652"/>
    </source>
</evidence>
<evidence type="ECO:0000313" key="3">
    <source>
        <dbReference type="EMBL" id="ORA78208.1"/>
    </source>
</evidence>
<dbReference type="SUPFAM" id="SSF140459">
    <property type="entry name" value="PE/PPE dimer-like"/>
    <property type="match status" value="1"/>
</dbReference>
<dbReference type="PANTHER" id="PTHR46766:SF1">
    <property type="entry name" value="GLUTAMINE-RICH PROTEIN 2"/>
    <property type="match status" value="1"/>
</dbReference>
<dbReference type="RefSeq" id="WP_217808453.1">
    <property type="nucleotide sequence ID" value="NZ_MVHV01000030.1"/>
</dbReference>
<dbReference type="EMBL" id="MVHV01000030">
    <property type="protein sequence ID" value="ORA78208.1"/>
    <property type="molecule type" value="Genomic_DNA"/>
</dbReference>
<evidence type="ECO:0000259" key="2">
    <source>
        <dbReference type="Pfam" id="PF00823"/>
    </source>
</evidence>